<dbReference type="SUPFAM" id="SSF48452">
    <property type="entry name" value="TPR-like"/>
    <property type="match status" value="1"/>
</dbReference>
<dbReference type="InterPro" id="IPR005158">
    <property type="entry name" value="BTAD"/>
</dbReference>
<dbReference type="Gene3D" id="1.25.40.10">
    <property type="entry name" value="Tetratricopeptide repeat domain"/>
    <property type="match status" value="1"/>
</dbReference>
<evidence type="ECO:0000259" key="6">
    <source>
        <dbReference type="PROSITE" id="PS51755"/>
    </source>
</evidence>
<dbReference type="PROSITE" id="PS51755">
    <property type="entry name" value="OMPR_PHOB"/>
    <property type="match status" value="1"/>
</dbReference>
<keyword evidence="3 5" id="KW-0238">DNA-binding</keyword>
<dbReference type="InterPro" id="IPR016032">
    <property type="entry name" value="Sig_transdc_resp-reg_C-effctor"/>
</dbReference>
<keyword evidence="2" id="KW-0805">Transcription regulation</keyword>
<protein>
    <recommendedName>
        <fullName evidence="6">OmpR/PhoB-type domain-containing protein</fullName>
    </recommendedName>
</protein>
<evidence type="ECO:0000256" key="2">
    <source>
        <dbReference type="ARBA" id="ARBA00023015"/>
    </source>
</evidence>
<sequence length="578" mass="62109">MTTSAAFRVLGPVAVGSGSRGAVLAPGKPAVLLAMLLLDAGAAVSRSTLQRALWDDEPPSAAKQALHTSMMRLRRTLEAHDVPGRTVETVPGGYRMTVPQECLDLARFRGAVATAAAQGSAELELRQLELALDLWEGTPLANVPSVMVQRDLLPGLLDERLRVAERVWELKLAQGMARDALPALWDAARRYPAHEHVAELLIEALHRTGRQAEALVEFHRIRRHLDDELGIDPGAALQRLELAILRGDQPGGARPERHRVEAGRVRAERWPLVGRADAIRFMCERLAEYPASPIVLTGPFGIGKTALARHVAELMSARYTGGTTFVEMRDRSGAVRRGDALQDLLVGPSAAGRRLVVLDDVADVDQAHEAVSMVSGDDGVVLTSRTSLAGFLAREGGWLHRLGPLPEDETSTLLSTALGPDRAGSPDRHHLGRIAELCGRVPLALRIAAARILTQPTQTLADAYDRLAEDPLGRLSLPGDPTMSVLRRFGDAVAHLTDPLAAGLSRLADAGPAVLSLDDCAVLLGVPSRTAERYLDELVDACLVEPVPPRSYTLSDLVRLCARDSARAVRDTAPTSKG</sequence>
<comment type="similarity">
    <text evidence="1">Belongs to the AfsR/DnrI/RedD regulatory family.</text>
</comment>
<feature type="DNA-binding region" description="OmpR/PhoB-type" evidence="5">
    <location>
        <begin position="1"/>
        <end position="98"/>
    </location>
</feature>
<dbReference type="PANTHER" id="PTHR35807:SF1">
    <property type="entry name" value="TRANSCRIPTIONAL REGULATOR REDD"/>
    <property type="match status" value="1"/>
</dbReference>
<evidence type="ECO:0000256" key="4">
    <source>
        <dbReference type="ARBA" id="ARBA00023163"/>
    </source>
</evidence>
<dbReference type="AlphaFoldDB" id="A0A4Y3KHW5"/>
<dbReference type="InterPro" id="IPR011990">
    <property type="entry name" value="TPR-like_helical_dom_sf"/>
</dbReference>
<evidence type="ECO:0000313" key="7">
    <source>
        <dbReference type="EMBL" id="GEA82540.1"/>
    </source>
</evidence>
<keyword evidence="8" id="KW-1185">Reference proteome</keyword>
<accession>A0A4Y3KHW5</accession>
<dbReference type="SMART" id="SM01043">
    <property type="entry name" value="BTAD"/>
    <property type="match status" value="1"/>
</dbReference>
<dbReference type="Pfam" id="PF00486">
    <property type="entry name" value="Trans_reg_C"/>
    <property type="match status" value="1"/>
</dbReference>
<name>A0A4Y3KHW5_CELUD</name>
<dbReference type="InterPro" id="IPR001867">
    <property type="entry name" value="OmpR/PhoB-type_DNA-bd"/>
</dbReference>
<proteinExistence type="inferred from homology"/>
<dbReference type="InterPro" id="IPR027417">
    <property type="entry name" value="P-loop_NTPase"/>
</dbReference>
<dbReference type="SUPFAM" id="SSF46894">
    <property type="entry name" value="C-terminal effector domain of the bipartite response regulators"/>
    <property type="match status" value="1"/>
</dbReference>
<gene>
    <name evidence="7" type="ORF">CUD01_29840</name>
</gene>
<evidence type="ECO:0000256" key="1">
    <source>
        <dbReference type="ARBA" id="ARBA00005820"/>
    </source>
</evidence>
<dbReference type="Gene3D" id="1.10.10.10">
    <property type="entry name" value="Winged helix-like DNA-binding domain superfamily/Winged helix DNA-binding domain"/>
    <property type="match status" value="1"/>
</dbReference>
<keyword evidence="4" id="KW-0804">Transcription</keyword>
<dbReference type="CDD" id="cd15831">
    <property type="entry name" value="BTAD"/>
    <property type="match status" value="1"/>
</dbReference>
<dbReference type="InterPro" id="IPR051677">
    <property type="entry name" value="AfsR-DnrI-RedD_regulator"/>
</dbReference>
<dbReference type="Proteomes" id="UP000315842">
    <property type="component" value="Unassembled WGS sequence"/>
</dbReference>
<evidence type="ECO:0000256" key="3">
    <source>
        <dbReference type="ARBA" id="ARBA00023125"/>
    </source>
</evidence>
<dbReference type="EMBL" id="BJLP01000067">
    <property type="protein sequence ID" value="GEA82540.1"/>
    <property type="molecule type" value="Genomic_DNA"/>
</dbReference>
<organism evidence="7 8">
    <name type="scientific">Cellulomonas uda</name>
    <dbReference type="NCBI Taxonomy" id="1714"/>
    <lineage>
        <taxon>Bacteria</taxon>
        <taxon>Bacillati</taxon>
        <taxon>Actinomycetota</taxon>
        <taxon>Actinomycetes</taxon>
        <taxon>Micrococcales</taxon>
        <taxon>Cellulomonadaceae</taxon>
        <taxon>Cellulomonas</taxon>
    </lineage>
</organism>
<reference evidence="7 8" key="1">
    <citation type="submission" date="2019-06" db="EMBL/GenBank/DDBJ databases">
        <title>Whole genome shotgun sequence of Cellulomonas uda NBRC 3747.</title>
        <authorList>
            <person name="Hosoyama A."/>
            <person name="Uohara A."/>
            <person name="Ohji S."/>
            <person name="Ichikawa N."/>
        </authorList>
    </citation>
    <scope>NUCLEOTIDE SEQUENCE [LARGE SCALE GENOMIC DNA]</scope>
    <source>
        <strain evidence="7 8">NBRC 3747</strain>
    </source>
</reference>
<evidence type="ECO:0000256" key="5">
    <source>
        <dbReference type="PROSITE-ProRule" id="PRU01091"/>
    </source>
</evidence>
<dbReference type="SMART" id="SM00862">
    <property type="entry name" value="Trans_reg_C"/>
    <property type="match status" value="1"/>
</dbReference>
<evidence type="ECO:0000313" key="8">
    <source>
        <dbReference type="Proteomes" id="UP000315842"/>
    </source>
</evidence>
<feature type="domain" description="OmpR/PhoB-type" evidence="6">
    <location>
        <begin position="1"/>
        <end position="98"/>
    </location>
</feature>
<dbReference type="PANTHER" id="PTHR35807">
    <property type="entry name" value="TRANSCRIPTIONAL REGULATOR REDD-RELATED"/>
    <property type="match status" value="1"/>
</dbReference>
<dbReference type="GO" id="GO:0003677">
    <property type="term" value="F:DNA binding"/>
    <property type="evidence" value="ECO:0007669"/>
    <property type="project" value="UniProtKB-UniRule"/>
</dbReference>
<dbReference type="SUPFAM" id="SSF52540">
    <property type="entry name" value="P-loop containing nucleoside triphosphate hydrolases"/>
    <property type="match status" value="1"/>
</dbReference>
<dbReference type="InterPro" id="IPR036388">
    <property type="entry name" value="WH-like_DNA-bd_sf"/>
</dbReference>
<comment type="caution">
    <text evidence="7">The sequence shown here is derived from an EMBL/GenBank/DDBJ whole genome shotgun (WGS) entry which is preliminary data.</text>
</comment>
<dbReference type="Pfam" id="PF03704">
    <property type="entry name" value="BTAD"/>
    <property type="match status" value="1"/>
</dbReference>
<dbReference type="GO" id="GO:0000160">
    <property type="term" value="P:phosphorelay signal transduction system"/>
    <property type="evidence" value="ECO:0007669"/>
    <property type="project" value="InterPro"/>
</dbReference>
<dbReference type="RefSeq" id="WP_141322321.1">
    <property type="nucleotide sequence ID" value="NZ_BJLP01000067.1"/>
</dbReference>
<dbReference type="GO" id="GO:0006355">
    <property type="term" value="P:regulation of DNA-templated transcription"/>
    <property type="evidence" value="ECO:0007669"/>
    <property type="project" value="InterPro"/>
</dbReference>